<evidence type="ECO:0000256" key="2">
    <source>
        <dbReference type="ARBA" id="ARBA00022840"/>
    </source>
</evidence>
<gene>
    <name evidence="6" type="ORF">JIN84_21765</name>
</gene>
<dbReference type="EMBL" id="JAENIK010000013">
    <property type="protein sequence ID" value="MBK1818264.1"/>
    <property type="molecule type" value="Genomic_DNA"/>
</dbReference>
<dbReference type="GO" id="GO:0005524">
    <property type="term" value="F:ATP binding"/>
    <property type="evidence" value="ECO:0007669"/>
    <property type="project" value="UniProtKB-UniRule"/>
</dbReference>
<evidence type="ECO:0000256" key="1">
    <source>
        <dbReference type="ARBA" id="ARBA00022741"/>
    </source>
</evidence>
<keyword evidence="1 3" id="KW-0547">Nucleotide-binding</keyword>
<evidence type="ECO:0000256" key="4">
    <source>
        <dbReference type="SAM" id="MobiDB-lite"/>
    </source>
</evidence>
<dbReference type="Gene3D" id="3.40.50.300">
    <property type="entry name" value="P-loop containing nucleotide triphosphate hydrolases"/>
    <property type="match status" value="1"/>
</dbReference>
<evidence type="ECO:0000313" key="6">
    <source>
        <dbReference type="EMBL" id="MBK1818264.1"/>
    </source>
</evidence>
<evidence type="ECO:0000256" key="3">
    <source>
        <dbReference type="PROSITE-ProRule" id="PRU00289"/>
    </source>
</evidence>
<dbReference type="InterPro" id="IPR003593">
    <property type="entry name" value="AAA+_ATPase"/>
</dbReference>
<feature type="compositionally biased region" description="Basic and acidic residues" evidence="4">
    <location>
        <begin position="348"/>
        <end position="359"/>
    </location>
</feature>
<reference evidence="6" key="1">
    <citation type="submission" date="2021-01" db="EMBL/GenBank/DDBJ databases">
        <title>Modified the classification status of verrucomicrobia.</title>
        <authorList>
            <person name="Feng X."/>
        </authorList>
    </citation>
    <scope>NUCLEOTIDE SEQUENCE</scope>
    <source>
        <strain evidence="6">JCM 18052</strain>
    </source>
</reference>
<feature type="region of interest" description="Disordered" evidence="4">
    <location>
        <begin position="326"/>
        <end position="359"/>
    </location>
</feature>
<protein>
    <submittedName>
        <fullName evidence="6">DNA translocase FtsK</fullName>
    </submittedName>
</protein>
<evidence type="ECO:0000313" key="7">
    <source>
        <dbReference type="Proteomes" id="UP000600139"/>
    </source>
</evidence>
<evidence type="ECO:0000259" key="5">
    <source>
        <dbReference type="PROSITE" id="PS50901"/>
    </source>
</evidence>
<dbReference type="InterPro" id="IPR050206">
    <property type="entry name" value="FtsK/SpoIIIE/SftA"/>
</dbReference>
<feature type="compositionally biased region" description="Basic and acidic residues" evidence="4">
    <location>
        <begin position="326"/>
        <end position="337"/>
    </location>
</feature>
<dbReference type="PANTHER" id="PTHR22683">
    <property type="entry name" value="SPORULATION PROTEIN RELATED"/>
    <property type="match status" value="1"/>
</dbReference>
<dbReference type="SUPFAM" id="SSF52540">
    <property type="entry name" value="P-loop containing nucleoside triphosphate hydrolases"/>
    <property type="match status" value="1"/>
</dbReference>
<dbReference type="InterPro" id="IPR027417">
    <property type="entry name" value="P-loop_NTPase"/>
</dbReference>
<dbReference type="RefSeq" id="WP_200353213.1">
    <property type="nucleotide sequence ID" value="NZ_BAABHZ010000002.1"/>
</dbReference>
<feature type="binding site" evidence="3">
    <location>
        <begin position="1481"/>
        <end position="1488"/>
    </location>
    <ligand>
        <name>ATP</name>
        <dbReference type="ChEBI" id="CHEBI:30616"/>
    </ligand>
</feature>
<keyword evidence="7" id="KW-1185">Reference proteome</keyword>
<accession>A0A934R781</accession>
<comment type="caution">
    <text evidence="6">The sequence shown here is derived from an EMBL/GenBank/DDBJ whole genome shotgun (WGS) entry which is preliminary data.</text>
</comment>
<dbReference type="GO" id="GO:0003677">
    <property type="term" value="F:DNA binding"/>
    <property type="evidence" value="ECO:0007669"/>
    <property type="project" value="InterPro"/>
</dbReference>
<name>A0A934R781_9BACT</name>
<keyword evidence="2 3" id="KW-0067">ATP-binding</keyword>
<proteinExistence type="predicted"/>
<dbReference type="PANTHER" id="PTHR22683:SF41">
    <property type="entry name" value="DNA TRANSLOCASE FTSK"/>
    <property type="match status" value="1"/>
</dbReference>
<sequence>MTDIDQVIGRITFDIVERHLKSTAENERPFFRIKNLRTTEALALLDVWNDIAGKRLKTMKVVVAADSPEGFPSEFRADPEKSITYYRDTNELGLIYIETKVESDAQGLKNIFSLSDANFLDGEFDEEDYVVAERMVELAWQVAGGQGDFPLLLGKRICEVLKSLHPDQISISARRFISFALAVLRERQATIGVFSPEETDRLVGRHLPALNLFPDEHWRGNSNPSPTRMARRLGQNALHAELASSRSSDLDTDKLIEQIERTTFRPFNDGDFSASENDLWRSKCTRYCCAPDHENRVEIEYHIFEQLFGKDVKGLPLGDRIRGEIDSHAPERGREYDDLSISGGLSRRSQEEAQRFLEAEPDETRELRPLRDLLSKQTLRMVEKLANPNPERFSNPLIKFAEIAASLRTRISNKTDDLRLRIRPIIQDGGKNPMLGLFAFLYGETLREVACSSEDDANSITLIIDERLLDSTPPPPLITNDDVQDEESGPREPEWNALPFEFSLESVTNNKVLEIESGYEWEPESKERVILLWLGLVAKDTPAADKQLRLPDDSSLDDWISNVVDRSIRFDSAASDTPEPPTSGSVLDRIFQCRTAFMEKAAVDGISVTLIDNYFDTWSSLLMEARETHIPDGKRDSDLISLQHQDCVDIEGGGSILMLPSHPFRLRWFSRYLEKSAEVLTRSLVGDLPLNRQNNQKYLQWIADLSPQQQPAVHCNRAGEIVFATGALGMSEEFSPLEEGRVSAETGALEPTCTAEIAAQVHAYIEAHPYKKDGLSILVVLPSGAKLPGELVQQIRKGSGANVVIDVTVMAPRELWDLVSQTIEQVPTDNRLSNGHRLFPSIGLGFIHLDPSRSPEELFEGVVCDIAIVPKFLQDQVDIQQNTEPPNAINGCFDPLLDSPTHVYGGRNGGAISVSMRPSQTDPALNAWSTIVVRQHRARPVAPAQPENQDFVEMKINFERMARIFAEVHKISHWVVTLEKYISREQIENLEPRPDILTVRENVGSSGLYTLIVSSQQGRQFVIKRLKSKLGRIVEGAAEGSTDGKHLESLAARIYDETRLIAPRLALKAMGISRVTEEIVGLTIARHIAGAHFPSEPANGVVVWISLDDHPDWFQGSIAIRADLLRLTLRQEGAELFVDVLAVEGKLRQAYDPHGEDQVLATLDLIQDALSKPEDETQPLDAEFWREQLASAMEAVAPEARTLYGATSSTIDGERIKLPGEMRDRFRRGIFKTGVVQGLYSLCRHDIDGSVVIEPRGDSRLSVVRSFRNDVVRLVERTPAELFPASLLPESPEIGGIETLANSGGQPQPDVPAPMGGGSVRQIVKTTDEQEQSVVGKGKLDAKTLESRYQRMLDTFGTFNVDVRPPSDAPRFEEGPASVLYRLKPGLGVDPSKLNARADAMKLALELEESQSIRFSNHLGYCLLDVPKRDEDRYFISAGQIWKDWRRPEGSLEALLGVDRIGNPIGINFSSSDSPHLLIGGTTGSGKSEALNTILCGLVGHYTPDELRLALIDPKSTELFHFENAPHLDGEIGYEDSEAIAMLTEAVENMQARYRCFRDRRVRSITEYNAMVPAEKRMPWKLIVLDEYADLTSEKQAKEEIEAHLRRLAQKARAAGIHVIIATQNPKAEVISTNLRSNLPAQLALRVRSGIESQVIMGEAGAEALTGKGDAFLKAGSSVIRLQVAIAKECLFLTK</sequence>
<dbReference type="InterPro" id="IPR002543">
    <property type="entry name" value="FtsK_dom"/>
</dbReference>
<dbReference type="Pfam" id="PF01580">
    <property type="entry name" value="FtsK_SpoIIIE"/>
    <property type="match status" value="1"/>
</dbReference>
<dbReference type="SMART" id="SM00382">
    <property type="entry name" value="AAA"/>
    <property type="match status" value="1"/>
</dbReference>
<dbReference type="CDD" id="cd01127">
    <property type="entry name" value="TrwB_TraG_TraD_VirD4"/>
    <property type="match status" value="1"/>
</dbReference>
<dbReference type="PROSITE" id="PS50901">
    <property type="entry name" value="FTSK"/>
    <property type="match status" value="1"/>
</dbReference>
<dbReference type="Proteomes" id="UP000600139">
    <property type="component" value="Unassembled WGS sequence"/>
</dbReference>
<feature type="domain" description="FtsK" evidence="5">
    <location>
        <begin position="1462"/>
        <end position="1654"/>
    </location>
</feature>
<organism evidence="6 7">
    <name type="scientific">Luteolibacter yonseiensis</name>
    <dbReference type="NCBI Taxonomy" id="1144680"/>
    <lineage>
        <taxon>Bacteria</taxon>
        <taxon>Pseudomonadati</taxon>
        <taxon>Verrucomicrobiota</taxon>
        <taxon>Verrucomicrobiia</taxon>
        <taxon>Verrucomicrobiales</taxon>
        <taxon>Verrucomicrobiaceae</taxon>
        <taxon>Luteolibacter</taxon>
    </lineage>
</organism>